<reference evidence="2" key="2">
    <citation type="submission" date="2012-06" db="EMBL/GenBank/DDBJ databases">
        <authorList>
            <person name="Yu Y."/>
            <person name="Currie J."/>
            <person name="Lomeli R."/>
            <person name="Angelova A."/>
            <person name="Collura K."/>
            <person name="Wissotski M."/>
            <person name="Campos D."/>
            <person name="Kudrna D."/>
            <person name="Golser W."/>
            <person name="Ashely E."/>
            <person name="Descour A."/>
            <person name="Fernandes J."/>
            <person name="Soderlund C."/>
            <person name="Walbot V."/>
        </authorList>
    </citation>
    <scope>NUCLEOTIDE SEQUENCE</scope>
    <source>
        <strain evidence="2">B73</strain>
    </source>
</reference>
<proteinExistence type="evidence at transcript level"/>
<organism evidence="2">
    <name type="scientific">Zea mays</name>
    <name type="common">Maize</name>
    <dbReference type="NCBI Taxonomy" id="4577"/>
    <lineage>
        <taxon>Eukaryota</taxon>
        <taxon>Viridiplantae</taxon>
        <taxon>Streptophyta</taxon>
        <taxon>Embryophyta</taxon>
        <taxon>Tracheophyta</taxon>
        <taxon>Spermatophyta</taxon>
        <taxon>Magnoliopsida</taxon>
        <taxon>Liliopsida</taxon>
        <taxon>Poales</taxon>
        <taxon>Poaceae</taxon>
        <taxon>PACMAD clade</taxon>
        <taxon>Panicoideae</taxon>
        <taxon>Andropogonodae</taxon>
        <taxon>Andropogoneae</taxon>
        <taxon>Tripsacinae</taxon>
        <taxon>Zea</taxon>
    </lineage>
</organism>
<keyword evidence="1" id="KW-0812">Transmembrane</keyword>
<name>C0HJ32_MAIZE</name>
<keyword evidence="1" id="KW-1133">Transmembrane helix</keyword>
<dbReference type="AlphaFoldDB" id="C0HJ32"/>
<accession>C0HJ32</accession>
<dbReference type="EMBL" id="BT062338">
    <property type="protein sequence ID" value="ACN27035.1"/>
    <property type="molecule type" value="mRNA"/>
</dbReference>
<feature type="transmembrane region" description="Helical" evidence="1">
    <location>
        <begin position="34"/>
        <end position="60"/>
    </location>
</feature>
<keyword evidence="1" id="KW-0472">Membrane</keyword>
<evidence type="ECO:0000313" key="2">
    <source>
        <dbReference type="EMBL" id="ACN27035.1"/>
    </source>
</evidence>
<sequence>MSNLSHHIELNESSDLCLFKLLEEDTEYGASLPLVLFSFAISFELSAVVLAPSPFAWSLLYTRLSRSQNFTTLCLYPFASLFLYKKIVTKIHQQINLELKHKLSCKKWNKLLGNSSMYDQFAGLTSLAQDF</sequence>
<evidence type="ECO:0000256" key="1">
    <source>
        <dbReference type="SAM" id="Phobius"/>
    </source>
</evidence>
<reference evidence="2" key="1">
    <citation type="journal article" date="2009" name="PLoS Genet.">
        <title>Sequencing, mapping, and analysis of 27,455 maize full-length cDNAs.</title>
        <authorList>
            <person name="Soderlund C."/>
            <person name="Descour A."/>
            <person name="Kudrna D."/>
            <person name="Bomhoff M."/>
            <person name="Boyd L."/>
            <person name="Currie J."/>
            <person name="Angelova A."/>
            <person name="Collura K."/>
            <person name="Wissotski M."/>
            <person name="Ashley E."/>
            <person name="Morrow D."/>
            <person name="Fernandes J."/>
            <person name="Walbot V."/>
            <person name="Yu Y."/>
        </authorList>
    </citation>
    <scope>NUCLEOTIDE SEQUENCE</scope>
    <source>
        <strain evidence="2">B73</strain>
    </source>
</reference>
<protein>
    <submittedName>
        <fullName evidence="2">Uncharacterized protein</fullName>
    </submittedName>
</protein>